<sequence length="268" mass="28791">MVSKKNHDVTAAVLTPSGDFRSDWSGAAGEKYTVPVPSHAGLSGSTALRMVAGARESGARGVLVIPLDPALGDMTAAEAPLSTEALLALVTGQDDRSGLLLVADNLCGALLLRPGYALVAGTEEFMRGAMPEGADQAKTEFQRYARKVRSGAKAPDIAAVAAEFPPLTRTWKTPRDVPPTSQYGHQLELMRQLVTGAIDGPLFARQWLEARRRSMDAGERVGNALITALDEVFYALEDYSIDPSLRDEDDLTDEELRERVADALARLE</sequence>
<proteinExistence type="predicted"/>
<dbReference type="Pfam" id="PF09204">
    <property type="entry name" value="Colicin_immun"/>
    <property type="match status" value="1"/>
</dbReference>
<keyword evidence="3" id="KW-1185">Reference proteome</keyword>
<dbReference type="InterPro" id="IPR036471">
    <property type="entry name" value="Colicin_D_sf"/>
</dbReference>
<dbReference type="AlphaFoldDB" id="A0A250V8L0"/>
<protein>
    <recommendedName>
        <fullName evidence="1">Colicin D immunity protein domain-containing protein</fullName>
    </recommendedName>
</protein>
<reference evidence="3" key="1">
    <citation type="submission" date="2017-05" db="EMBL/GenBank/DDBJ databases">
        <title>Streptomyces olivochromogenes NBRC 3561 whole genome shotgun sequence.</title>
        <authorList>
            <person name="Dohra H."/>
            <person name="Kodani S."/>
        </authorList>
    </citation>
    <scope>NUCLEOTIDE SEQUENCE [LARGE SCALE GENOMIC DNA]</scope>
    <source>
        <strain evidence="3">NBRC 3561</strain>
    </source>
</reference>
<dbReference type="InterPro" id="IPR015287">
    <property type="entry name" value="Colicin_D_immunity_dom"/>
</dbReference>
<dbReference type="Proteomes" id="UP000217446">
    <property type="component" value="Unassembled WGS sequence"/>
</dbReference>
<evidence type="ECO:0000313" key="3">
    <source>
        <dbReference type="Proteomes" id="UP000217446"/>
    </source>
</evidence>
<name>A0A250V8L0_STROL</name>
<dbReference type="GO" id="GO:0015643">
    <property type="term" value="F:toxic substance binding"/>
    <property type="evidence" value="ECO:0007669"/>
    <property type="project" value="InterPro"/>
</dbReference>
<dbReference type="EMBL" id="BDQI01000003">
    <property type="protein sequence ID" value="GAX50459.1"/>
    <property type="molecule type" value="Genomic_DNA"/>
</dbReference>
<feature type="domain" description="Colicin D immunity protein" evidence="1">
    <location>
        <begin position="187"/>
        <end position="267"/>
    </location>
</feature>
<evidence type="ECO:0000259" key="1">
    <source>
        <dbReference type="Pfam" id="PF09204"/>
    </source>
</evidence>
<dbReference type="GO" id="GO:0030153">
    <property type="term" value="P:bacteriocin immunity"/>
    <property type="evidence" value="ECO:0007669"/>
    <property type="project" value="InterPro"/>
</dbReference>
<organism evidence="2 3">
    <name type="scientific">Streptomyces olivochromogenes</name>
    <dbReference type="NCBI Taxonomy" id="1963"/>
    <lineage>
        <taxon>Bacteria</taxon>
        <taxon>Bacillati</taxon>
        <taxon>Actinomycetota</taxon>
        <taxon>Actinomycetes</taxon>
        <taxon>Kitasatosporales</taxon>
        <taxon>Streptomycetaceae</taxon>
        <taxon>Streptomyces</taxon>
    </lineage>
</organism>
<comment type="caution">
    <text evidence="2">The sequence shown here is derived from an EMBL/GenBank/DDBJ whole genome shotgun (WGS) entry which is preliminary data.</text>
</comment>
<dbReference type="Gene3D" id="1.20.120.650">
    <property type="entry name" value="Colicin D"/>
    <property type="match status" value="1"/>
</dbReference>
<gene>
    <name evidence="2" type="ORF">SO3561_01957</name>
</gene>
<accession>A0A250V8L0</accession>
<evidence type="ECO:0000313" key="2">
    <source>
        <dbReference type="EMBL" id="GAX50459.1"/>
    </source>
</evidence>
<dbReference type="RefSeq" id="WP_079064871.1">
    <property type="nucleotide sequence ID" value="NZ_BDQI01000003.1"/>
</dbReference>